<dbReference type="OrthoDB" id="9803916at2"/>
<dbReference type="Gene3D" id="3.60.15.10">
    <property type="entry name" value="Ribonuclease Z/Hydroxyacylglutathione hydrolase-like"/>
    <property type="match status" value="1"/>
</dbReference>
<dbReference type="PANTHER" id="PTHR11203:SF37">
    <property type="entry name" value="INTEGRATOR COMPLEX SUBUNIT 11"/>
    <property type="match status" value="1"/>
</dbReference>
<dbReference type="GO" id="GO:0016787">
    <property type="term" value="F:hydrolase activity"/>
    <property type="evidence" value="ECO:0007669"/>
    <property type="project" value="UniProtKB-KW"/>
</dbReference>
<dbReference type="SMART" id="SM01027">
    <property type="entry name" value="Beta-Casp"/>
    <property type="match status" value="1"/>
</dbReference>
<sequence length="468" mass="52071">MPVNAQLTFIGGAGQVTGSCYLVDLNDKKILLDCGMVQGSDQIREWHKFRFQFRPKDIDAVILSHAHIDHSGLLPLLVAKGFHGKIYCTKGTAELLPVLLKDSVHLYLKDLEWKNKRAARAGKKEMQPVMQLSDAERVVDLCEPQPYNKRLVPMPGMELEFNDAGHILGSAIVQLWLKGKQGMRHLVFSGDLGNPATVLMHDPTQIEHADVVLMESTYGDRNHQDVEHTVAEFAAALDAAYEAGGNVYIPAFALGRSQEILYYLGVLYHQGKLKQKVVFLDSPMAISITEIYDRFFHSMDPDDTRILKQQNVRDLASFLPILKLSETVEDSMAINRFKQGAIIIAGSGMCNGGRIVHHFKHNLWKNSNHLIFVGFQAQGTLGRRLVDGEQRIKLFGQDIVVKAKVHTIGGFSAHAGQSELLQWAKAIGGQPKFWLVHGESKAQQVLQQEMAAQGLEVEIATKGQQISL</sequence>
<dbReference type="Pfam" id="PF10996">
    <property type="entry name" value="Beta-Casp"/>
    <property type="match status" value="1"/>
</dbReference>
<organism evidence="4 5">
    <name type="scientific">Alkalimonas amylolytica</name>
    <dbReference type="NCBI Taxonomy" id="152573"/>
    <lineage>
        <taxon>Bacteria</taxon>
        <taxon>Pseudomonadati</taxon>
        <taxon>Pseudomonadota</taxon>
        <taxon>Gammaproteobacteria</taxon>
        <taxon>Alkalimonas</taxon>
    </lineage>
</organism>
<dbReference type="CDD" id="cd16295">
    <property type="entry name" value="TTHA0252-CPSF-like_MBL-fold"/>
    <property type="match status" value="1"/>
</dbReference>
<evidence type="ECO:0000259" key="2">
    <source>
        <dbReference type="SMART" id="SM00849"/>
    </source>
</evidence>
<dbReference type="InterPro" id="IPR001279">
    <property type="entry name" value="Metallo-B-lactamas"/>
</dbReference>
<dbReference type="PANTHER" id="PTHR11203">
    <property type="entry name" value="CLEAVAGE AND POLYADENYLATION SPECIFICITY FACTOR FAMILY MEMBER"/>
    <property type="match status" value="1"/>
</dbReference>
<dbReference type="Pfam" id="PF07521">
    <property type="entry name" value="RMMBL"/>
    <property type="match status" value="1"/>
</dbReference>
<dbReference type="Pfam" id="PF00753">
    <property type="entry name" value="Lactamase_B"/>
    <property type="match status" value="1"/>
</dbReference>
<dbReference type="RefSeq" id="WP_091337820.1">
    <property type="nucleotide sequence ID" value="NZ_FNRM01000001.1"/>
</dbReference>
<dbReference type="SMART" id="SM00849">
    <property type="entry name" value="Lactamase_B"/>
    <property type="match status" value="1"/>
</dbReference>
<dbReference type="SUPFAM" id="SSF56281">
    <property type="entry name" value="Metallo-hydrolase/oxidoreductase"/>
    <property type="match status" value="1"/>
</dbReference>
<dbReference type="AlphaFoldDB" id="A0A1H3X1Z3"/>
<accession>A0A1H3X1Z3</accession>
<dbReference type="InterPro" id="IPR022712">
    <property type="entry name" value="Beta_Casp"/>
</dbReference>
<proteinExistence type="predicted"/>
<name>A0A1H3X1Z3_ALKAM</name>
<feature type="domain" description="Beta-Casp" evidence="3">
    <location>
        <begin position="257"/>
        <end position="385"/>
    </location>
</feature>
<dbReference type="InterPro" id="IPR036866">
    <property type="entry name" value="RibonucZ/Hydroxyglut_hydro"/>
</dbReference>
<dbReference type="InterPro" id="IPR050698">
    <property type="entry name" value="MBL"/>
</dbReference>
<evidence type="ECO:0000256" key="1">
    <source>
        <dbReference type="ARBA" id="ARBA00022801"/>
    </source>
</evidence>
<dbReference type="Proteomes" id="UP000198773">
    <property type="component" value="Unassembled WGS sequence"/>
</dbReference>
<dbReference type="Gene3D" id="3.40.50.10890">
    <property type="match status" value="1"/>
</dbReference>
<evidence type="ECO:0000313" key="5">
    <source>
        <dbReference type="Proteomes" id="UP000198773"/>
    </source>
</evidence>
<dbReference type="STRING" id="152573.SAMN04488051_10164"/>
<keyword evidence="1" id="KW-0378">Hydrolase</keyword>
<feature type="domain" description="Metallo-beta-lactamase" evidence="2">
    <location>
        <begin position="17"/>
        <end position="237"/>
    </location>
</feature>
<reference evidence="4 5" key="1">
    <citation type="submission" date="2016-10" db="EMBL/GenBank/DDBJ databases">
        <authorList>
            <person name="de Groot N.N."/>
        </authorList>
    </citation>
    <scope>NUCLEOTIDE SEQUENCE [LARGE SCALE GENOMIC DNA]</scope>
    <source>
        <strain evidence="4 5">CGMCC 1.3430</strain>
    </source>
</reference>
<gene>
    <name evidence="4" type="ORF">SAMN04488051_10164</name>
</gene>
<evidence type="ECO:0000259" key="3">
    <source>
        <dbReference type="SMART" id="SM01027"/>
    </source>
</evidence>
<evidence type="ECO:0000313" key="4">
    <source>
        <dbReference type="EMBL" id="SDZ93260.1"/>
    </source>
</evidence>
<dbReference type="InterPro" id="IPR011108">
    <property type="entry name" value="RMMBL"/>
</dbReference>
<dbReference type="EMBL" id="FNRM01000001">
    <property type="protein sequence ID" value="SDZ93260.1"/>
    <property type="molecule type" value="Genomic_DNA"/>
</dbReference>
<keyword evidence="5" id="KW-1185">Reference proteome</keyword>
<protein>
    <submittedName>
        <fullName evidence="4">Metallo-beta-lactamase family protein</fullName>
    </submittedName>
</protein>
<dbReference type="GO" id="GO:0004521">
    <property type="term" value="F:RNA endonuclease activity"/>
    <property type="evidence" value="ECO:0007669"/>
    <property type="project" value="TreeGrafter"/>
</dbReference>